<evidence type="ECO:0000313" key="2">
    <source>
        <dbReference type="Proteomes" id="UP001458880"/>
    </source>
</evidence>
<reference evidence="1 2" key="1">
    <citation type="journal article" date="2024" name="BMC Genomics">
        <title>De novo assembly and annotation of Popillia japonica's genome with initial clues to its potential as an invasive pest.</title>
        <authorList>
            <person name="Cucini C."/>
            <person name="Boschi S."/>
            <person name="Funari R."/>
            <person name="Cardaioli E."/>
            <person name="Iannotti N."/>
            <person name="Marturano G."/>
            <person name="Paoli F."/>
            <person name="Bruttini M."/>
            <person name="Carapelli A."/>
            <person name="Frati F."/>
            <person name="Nardi F."/>
        </authorList>
    </citation>
    <scope>NUCLEOTIDE SEQUENCE [LARGE SCALE GENOMIC DNA]</scope>
    <source>
        <strain evidence="1">DMR45628</strain>
    </source>
</reference>
<protein>
    <submittedName>
        <fullName evidence="1">Uncharacterized protein</fullName>
    </submittedName>
</protein>
<name>A0AAW1JNB7_POPJA</name>
<comment type="caution">
    <text evidence="1">The sequence shown here is derived from an EMBL/GenBank/DDBJ whole genome shotgun (WGS) entry which is preliminary data.</text>
</comment>
<dbReference type="AlphaFoldDB" id="A0AAW1JNB7"/>
<evidence type="ECO:0000313" key="1">
    <source>
        <dbReference type="EMBL" id="KAK9704508.1"/>
    </source>
</evidence>
<organism evidence="1 2">
    <name type="scientific">Popillia japonica</name>
    <name type="common">Japanese beetle</name>
    <dbReference type="NCBI Taxonomy" id="7064"/>
    <lineage>
        <taxon>Eukaryota</taxon>
        <taxon>Metazoa</taxon>
        <taxon>Ecdysozoa</taxon>
        <taxon>Arthropoda</taxon>
        <taxon>Hexapoda</taxon>
        <taxon>Insecta</taxon>
        <taxon>Pterygota</taxon>
        <taxon>Neoptera</taxon>
        <taxon>Endopterygota</taxon>
        <taxon>Coleoptera</taxon>
        <taxon>Polyphaga</taxon>
        <taxon>Scarabaeiformia</taxon>
        <taxon>Scarabaeidae</taxon>
        <taxon>Rutelinae</taxon>
        <taxon>Popillia</taxon>
    </lineage>
</organism>
<proteinExistence type="predicted"/>
<sequence length="79" mass="9386">MKDKAQSTSNTFNRHYIAQVVKLIEDGYERNFLREKDSRDYPGYVYTFPDVKDENEFAFQHIVGKLHPPVKYGRGLLRF</sequence>
<dbReference type="Proteomes" id="UP001458880">
    <property type="component" value="Unassembled WGS sequence"/>
</dbReference>
<accession>A0AAW1JNB7</accession>
<dbReference type="EMBL" id="JASPKY010000348">
    <property type="protein sequence ID" value="KAK9704508.1"/>
    <property type="molecule type" value="Genomic_DNA"/>
</dbReference>
<gene>
    <name evidence="1" type="ORF">QE152_g27832</name>
</gene>
<keyword evidence="2" id="KW-1185">Reference proteome</keyword>